<dbReference type="GO" id="GO:0005524">
    <property type="term" value="F:ATP binding"/>
    <property type="evidence" value="ECO:0007669"/>
    <property type="project" value="InterPro"/>
</dbReference>
<feature type="region of interest" description="Disordered" evidence="1">
    <location>
        <begin position="277"/>
        <end position="349"/>
    </location>
</feature>
<evidence type="ECO:0008006" key="4">
    <source>
        <dbReference type="Google" id="ProtNLM"/>
    </source>
</evidence>
<evidence type="ECO:0000313" key="2">
    <source>
        <dbReference type="EMBL" id="NYJ24565.1"/>
    </source>
</evidence>
<sequence>MTKRPEPFVSPTGGPPRGGETPRAVDATLDRFLGIQRPVVLGHLRGLRKRHPDATALELAGILERRYVAAVTTGGAAVGATAVIPAIGTGVTLALSGLETAGFLEATALYAQSLSELHGIAVDDPARARALVLTMMLGREGSDLVRQLAGQVTGAGVTRTAYWGELVTTTLPSMVVGPLVDRLRNVFIRQFAVRGGASIIARAIPFGIGAVVGGTGNHILGRRVVMNSRLAFGPAPLAIPEALAPVEGPGAVRRLGAGTGRRVVRAGTVLRSALPGRIVRRGKPGRGAAELEGPGELEGPASQHGPARSERPAAQTESAAAEESLVPGGADAPDGTALLDASADRPAER</sequence>
<protein>
    <recommendedName>
        <fullName evidence="4">EcsC family protein</fullName>
    </recommendedName>
</protein>
<dbReference type="RefSeq" id="WP_246312777.1">
    <property type="nucleotide sequence ID" value="NZ_BAABEH010000001.1"/>
</dbReference>
<gene>
    <name evidence="2" type="ORF">HNR13_002852</name>
</gene>
<feature type="compositionally biased region" description="Low complexity" evidence="1">
    <location>
        <begin position="287"/>
        <end position="301"/>
    </location>
</feature>
<dbReference type="GO" id="GO:0006457">
    <property type="term" value="P:protein folding"/>
    <property type="evidence" value="ECO:0007669"/>
    <property type="project" value="InterPro"/>
</dbReference>
<reference evidence="2 3" key="1">
    <citation type="submission" date="2020-07" db="EMBL/GenBank/DDBJ databases">
        <title>Sequencing the genomes of 1000 actinobacteria strains.</title>
        <authorList>
            <person name="Klenk H.-P."/>
        </authorList>
    </citation>
    <scope>NUCLEOTIDE SEQUENCE [LARGE SCALE GENOMIC DNA]</scope>
    <source>
        <strain evidence="2 3">DSM 15165</strain>
    </source>
</reference>
<dbReference type="AlphaFoldDB" id="A0A853D1G1"/>
<feature type="region of interest" description="Disordered" evidence="1">
    <location>
        <begin position="1"/>
        <end position="22"/>
    </location>
</feature>
<evidence type="ECO:0000256" key="1">
    <source>
        <dbReference type="SAM" id="MobiDB-lite"/>
    </source>
</evidence>
<organism evidence="2 3">
    <name type="scientific">Leifsonia shinshuensis</name>
    <dbReference type="NCBI Taxonomy" id="150026"/>
    <lineage>
        <taxon>Bacteria</taxon>
        <taxon>Bacillati</taxon>
        <taxon>Actinomycetota</taxon>
        <taxon>Actinomycetes</taxon>
        <taxon>Micrococcales</taxon>
        <taxon>Microbacteriaceae</taxon>
        <taxon>Leifsonia</taxon>
    </lineage>
</organism>
<evidence type="ECO:0000313" key="3">
    <source>
        <dbReference type="Proteomes" id="UP000578352"/>
    </source>
</evidence>
<feature type="compositionally biased region" description="Low complexity" evidence="1">
    <location>
        <begin position="312"/>
        <end position="323"/>
    </location>
</feature>
<comment type="caution">
    <text evidence="2">The sequence shown here is derived from an EMBL/GenBank/DDBJ whole genome shotgun (WGS) entry which is preliminary data.</text>
</comment>
<name>A0A853D1G1_9MICO</name>
<dbReference type="PROSITE" id="PS00296">
    <property type="entry name" value="CHAPERONINS_CPN60"/>
    <property type="match status" value="1"/>
</dbReference>
<dbReference type="Proteomes" id="UP000578352">
    <property type="component" value="Unassembled WGS sequence"/>
</dbReference>
<proteinExistence type="predicted"/>
<dbReference type="EMBL" id="JACCFL010000001">
    <property type="protein sequence ID" value="NYJ24565.1"/>
    <property type="molecule type" value="Genomic_DNA"/>
</dbReference>
<accession>A0A853D1G1</accession>
<dbReference type="InterPro" id="IPR018370">
    <property type="entry name" value="Chaperonin_Cpn60_CS"/>
</dbReference>